<dbReference type="InterPro" id="IPR053855">
    <property type="entry name" value="DUF6931"/>
</dbReference>
<dbReference type="STRING" id="1843580.A7D17_15160"/>
<dbReference type="OrthoDB" id="5572566at2"/>
<comment type="caution">
    <text evidence="2">The sequence shown here is derived from an EMBL/GenBank/DDBJ whole genome shotgun (WGS) entry which is preliminary data.</text>
</comment>
<dbReference type="EMBL" id="JAYFSO010000017">
    <property type="protein sequence ID" value="MEA5124925.1"/>
    <property type="molecule type" value="Genomic_DNA"/>
</dbReference>
<dbReference type="Proteomes" id="UP001303614">
    <property type="component" value="Unassembled WGS sequence"/>
</dbReference>
<sequence length="182" mass="18913">MSAPMLSLAQACADMQVSAPARAQLATPIAPQAAVRALLAHGHDEDAIKLLARLLPKRYAVAWLCQCVRGEALDEEDRAGAALAEKWVRDPSETHRRAAQAFAHAGGYISLGAWLAAAVAWSGGSLAPPQQSTAVPPAEHLTARAVAAAITLLAARQPAALAARRSGYAAHALELLANVQPP</sequence>
<keyword evidence="4" id="KW-1185">Reference proteome</keyword>
<evidence type="ECO:0000313" key="1">
    <source>
        <dbReference type="EMBL" id="MEA5124925.1"/>
    </source>
</evidence>
<dbReference type="AlphaFoldDB" id="A0A1A9MED4"/>
<gene>
    <name evidence="2" type="ORF">A7D17_15160</name>
    <name evidence="1" type="ORF">VB146_13905</name>
</gene>
<proteinExistence type="predicted"/>
<dbReference type="Pfam" id="PF22011">
    <property type="entry name" value="DUF6931"/>
    <property type="match status" value="1"/>
</dbReference>
<dbReference type="EMBL" id="LXNG01000011">
    <property type="protein sequence ID" value="OAG68196.1"/>
    <property type="molecule type" value="Genomic_DNA"/>
</dbReference>
<evidence type="ECO:0000313" key="3">
    <source>
        <dbReference type="Proteomes" id="UP000077659"/>
    </source>
</evidence>
<reference evidence="1 4" key="2">
    <citation type="submission" date="2023-12" db="EMBL/GenBank/DDBJ databases">
        <title>Genome sequencing of Xanthomonas floridensis.</title>
        <authorList>
            <person name="Greer S."/>
            <person name="Harrison J."/>
            <person name="Grant M."/>
            <person name="Vicente J."/>
            <person name="Studholme D."/>
        </authorList>
    </citation>
    <scope>NUCLEOTIDE SEQUENCE [LARGE SCALE GENOMIC DNA]</scope>
    <source>
        <strain evidence="1 4">WHRI 8848</strain>
    </source>
</reference>
<evidence type="ECO:0000313" key="4">
    <source>
        <dbReference type="Proteomes" id="UP001303614"/>
    </source>
</evidence>
<name>A0A1A9MED4_9XANT</name>
<organism evidence="2 3">
    <name type="scientific">Xanthomonas floridensis</name>
    <dbReference type="NCBI Taxonomy" id="1843580"/>
    <lineage>
        <taxon>Bacteria</taxon>
        <taxon>Pseudomonadati</taxon>
        <taxon>Pseudomonadota</taxon>
        <taxon>Gammaproteobacteria</taxon>
        <taxon>Lysobacterales</taxon>
        <taxon>Lysobacteraceae</taxon>
        <taxon>Xanthomonas</taxon>
    </lineage>
</organism>
<accession>A0A1A9MED4</accession>
<evidence type="ECO:0000313" key="2">
    <source>
        <dbReference type="EMBL" id="OAG68196.1"/>
    </source>
</evidence>
<protein>
    <submittedName>
        <fullName evidence="2">Uncharacterized protein</fullName>
    </submittedName>
</protein>
<dbReference type="RefSeq" id="WP_064508450.1">
    <property type="nucleotide sequence ID" value="NZ_JAYFSN010000015.1"/>
</dbReference>
<dbReference type="Proteomes" id="UP000077659">
    <property type="component" value="Unassembled WGS sequence"/>
</dbReference>
<reference evidence="2 3" key="1">
    <citation type="submission" date="2016-05" db="EMBL/GenBank/DDBJ databases">
        <title>Pathogenic, phenotypic and molecular characterisation of Xanthomonas nasturtii sp. nov. and Xanthomonas floridensis sp. nov., new species of Xanthomonas associated with watercress production in Florida.</title>
        <authorList>
            <person name="Vicente J.G."/>
            <person name="Rothwell S."/>
            <person name="Holub E.B."/>
            <person name="Studholme D.J."/>
        </authorList>
    </citation>
    <scope>NUCLEOTIDE SEQUENCE [LARGE SCALE GENOMIC DNA]</scope>
    <source>
        <strain evidence="2 3">WHRI 8848</strain>
    </source>
</reference>